<evidence type="ECO:0000313" key="2">
    <source>
        <dbReference type="Proteomes" id="UP000007305"/>
    </source>
</evidence>
<proteinExistence type="predicted"/>
<keyword evidence="2" id="KW-1185">Reference proteome</keyword>
<reference evidence="2" key="1">
    <citation type="submission" date="2015-12" db="EMBL/GenBank/DDBJ databases">
        <title>Update maize B73 reference genome by single molecule sequencing technologies.</title>
        <authorList>
            <consortium name="Maize Genome Sequencing Project"/>
            <person name="Ware D."/>
        </authorList>
    </citation>
    <scope>NUCLEOTIDE SEQUENCE [LARGE SCALE GENOMIC DNA]</scope>
    <source>
        <strain evidence="2">cv. B73</strain>
    </source>
</reference>
<evidence type="ECO:0000313" key="1">
    <source>
        <dbReference type="EnsemblPlants" id="Zm00001eb027910_P001"/>
    </source>
</evidence>
<reference evidence="1" key="3">
    <citation type="submission" date="2021-05" db="UniProtKB">
        <authorList>
            <consortium name="EnsemblPlants"/>
        </authorList>
    </citation>
    <scope>IDENTIFICATION</scope>
    <source>
        <strain evidence="1">cv. B73</strain>
    </source>
</reference>
<sequence>GAAPAVHGDPYLRELLRRQVPRRRDLLPDVRQEALERGAPAAHAGLEVGDELLREVDAEVLDPVHGEDGVGAARAMLAAELDVPVVEPGHGRVAWDGDGRAVGEGRR</sequence>
<dbReference type="InParanoid" id="A0A804LQ55"/>
<accession>A0A804LQ55</accession>
<dbReference type="Proteomes" id="UP000007305">
    <property type="component" value="Chromosome 1"/>
</dbReference>
<dbReference type="AlphaFoldDB" id="A0A804LQ55"/>
<dbReference type="EnsemblPlants" id="Zm00001eb027910_T001">
    <property type="protein sequence ID" value="Zm00001eb027910_P001"/>
    <property type="gene ID" value="Zm00001eb027910"/>
</dbReference>
<dbReference type="Gramene" id="Zm00001eb027910_T001">
    <property type="protein sequence ID" value="Zm00001eb027910_P001"/>
    <property type="gene ID" value="Zm00001eb027910"/>
</dbReference>
<name>A0A804LQ55_MAIZE</name>
<reference evidence="1" key="2">
    <citation type="submission" date="2019-07" db="EMBL/GenBank/DDBJ databases">
        <authorList>
            <person name="Seetharam A."/>
            <person name="Woodhouse M."/>
            <person name="Cannon E."/>
        </authorList>
    </citation>
    <scope>NUCLEOTIDE SEQUENCE [LARGE SCALE GENOMIC DNA]</scope>
    <source>
        <strain evidence="1">cv. B73</strain>
    </source>
</reference>
<organism evidence="1 2">
    <name type="scientific">Zea mays</name>
    <name type="common">Maize</name>
    <dbReference type="NCBI Taxonomy" id="4577"/>
    <lineage>
        <taxon>Eukaryota</taxon>
        <taxon>Viridiplantae</taxon>
        <taxon>Streptophyta</taxon>
        <taxon>Embryophyta</taxon>
        <taxon>Tracheophyta</taxon>
        <taxon>Spermatophyta</taxon>
        <taxon>Magnoliopsida</taxon>
        <taxon>Liliopsida</taxon>
        <taxon>Poales</taxon>
        <taxon>Poaceae</taxon>
        <taxon>PACMAD clade</taxon>
        <taxon>Panicoideae</taxon>
        <taxon>Andropogonodae</taxon>
        <taxon>Andropogoneae</taxon>
        <taxon>Tripsacinae</taxon>
        <taxon>Zea</taxon>
    </lineage>
</organism>
<protein>
    <submittedName>
        <fullName evidence="1">Uncharacterized protein</fullName>
    </submittedName>
</protein>